<evidence type="ECO:0000313" key="2">
    <source>
        <dbReference type="Proteomes" id="UP001140234"/>
    </source>
</evidence>
<organism evidence="1 2">
    <name type="scientific">Coemansia nantahalensis</name>
    <dbReference type="NCBI Taxonomy" id="2789366"/>
    <lineage>
        <taxon>Eukaryota</taxon>
        <taxon>Fungi</taxon>
        <taxon>Fungi incertae sedis</taxon>
        <taxon>Zoopagomycota</taxon>
        <taxon>Kickxellomycotina</taxon>
        <taxon>Kickxellomycetes</taxon>
        <taxon>Kickxellales</taxon>
        <taxon>Kickxellaceae</taxon>
        <taxon>Coemansia</taxon>
    </lineage>
</organism>
<dbReference type="EMBL" id="JANBUJ010000966">
    <property type="protein sequence ID" value="KAJ2769308.1"/>
    <property type="molecule type" value="Genomic_DNA"/>
</dbReference>
<keyword evidence="2" id="KW-1185">Reference proteome</keyword>
<comment type="caution">
    <text evidence="1">The sequence shown here is derived from an EMBL/GenBank/DDBJ whole genome shotgun (WGS) entry which is preliminary data.</text>
</comment>
<accession>A0ACC1JXP1</accession>
<dbReference type="Proteomes" id="UP001140234">
    <property type="component" value="Unassembled WGS sequence"/>
</dbReference>
<sequence length="409" mass="44741">MDSIVDFLVLAQRGAGVLWVDTHERPMANNRKPDGLLVVGAAAGQPQWHDAVAAFEVKSDRVGGGDGALVGQLLRNFRDMAEDQPRRRSIGFTVFKSGQVHMYLCLPSVVLQAEVGPLPGATIEGDHHRLVRVLLMTLLVLPSDLGFVVNKVGGISAPFGRRDIPGYMDRSATQLANDAVSIQDSVAIGGRRRNIVGPRSWLFHATASLADEQAGGYFQAYNCVVKYHLYMGGRSEAAVHAQAVDMGLPHVPGLLGSAEVAQQGGSLRGEILLIERCAMDIGKFYTAMRHDAATMPQRSVVDDLESLFLVLTHCLVQNHTSGRDPTVGVALEQMWSGKLNLEAMVDIRKKWLGSEDSYWDWLMLRDCPQALEVLAKSLHRLLGPVHLPCLQRLAAYIRTQLEDGIRGRS</sequence>
<reference evidence="1" key="1">
    <citation type="submission" date="2022-07" db="EMBL/GenBank/DDBJ databases">
        <title>Phylogenomic reconstructions and comparative analyses of Kickxellomycotina fungi.</title>
        <authorList>
            <person name="Reynolds N.K."/>
            <person name="Stajich J.E."/>
            <person name="Barry K."/>
            <person name="Grigoriev I.V."/>
            <person name="Crous P."/>
            <person name="Smith M.E."/>
        </authorList>
    </citation>
    <scope>NUCLEOTIDE SEQUENCE</scope>
    <source>
        <strain evidence="1">CBS 109366</strain>
    </source>
</reference>
<name>A0ACC1JXP1_9FUNG</name>
<protein>
    <submittedName>
        <fullName evidence="1">Uncharacterized protein</fullName>
    </submittedName>
</protein>
<proteinExistence type="predicted"/>
<gene>
    <name evidence="1" type="ORF">IWQ57_003161</name>
</gene>
<evidence type="ECO:0000313" key="1">
    <source>
        <dbReference type="EMBL" id="KAJ2769308.1"/>
    </source>
</evidence>